<dbReference type="RefSeq" id="WP_235031702.1">
    <property type="nucleotide sequence ID" value="NZ_FNVU01000001.1"/>
</dbReference>
<name>A0A1H5S759_9ACTN</name>
<dbReference type="PROSITE" id="PS51841">
    <property type="entry name" value="LTD"/>
    <property type="match status" value="1"/>
</dbReference>
<feature type="compositionally biased region" description="Basic and acidic residues" evidence="1">
    <location>
        <begin position="60"/>
        <end position="78"/>
    </location>
</feature>
<dbReference type="EMBL" id="FNVU01000001">
    <property type="protein sequence ID" value="SEF46429.1"/>
    <property type="molecule type" value="Genomic_DNA"/>
</dbReference>
<keyword evidence="2" id="KW-0732">Signal</keyword>
<evidence type="ECO:0000259" key="3">
    <source>
        <dbReference type="PROSITE" id="PS51841"/>
    </source>
</evidence>
<feature type="signal peptide" evidence="2">
    <location>
        <begin position="1"/>
        <end position="28"/>
    </location>
</feature>
<feature type="compositionally biased region" description="Polar residues" evidence="1">
    <location>
        <begin position="33"/>
        <end position="53"/>
    </location>
</feature>
<evidence type="ECO:0000313" key="4">
    <source>
        <dbReference type="EMBL" id="SEF46429.1"/>
    </source>
</evidence>
<sequence length="195" mass="21632">MSRIATRMTAAALGAGALLAAAALPAAAHDGRQQQPSHQVSWHQPSWQHQPVRSQPLRYEPSRNRPSRHEPSRNRERTSVVLGAVQSDSPGRDDRSARSLNAEWITVSNTGRSAVNLSGWTLSSSEHHAYRFGHLVLGAHKSVRVHSGYGRNTSRDVYQGSRTYVWGNYSDTATLRDSRGHLVDTESWGYRGGRR</sequence>
<proteinExistence type="predicted"/>
<evidence type="ECO:0000256" key="1">
    <source>
        <dbReference type="SAM" id="MobiDB-lite"/>
    </source>
</evidence>
<dbReference type="InterPro" id="IPR001322">
    <property type="entry name" value="Lamin_tail_dom"/>
</dbReference>
<dbReference type="Gene3D" id="2.60.40.1260">
    <property type="entry name" value="Lamin Tail domain"/>
    <property type="match status" value="1"/>
</dbReference>
<dbReference type="InterPro" id="IPR036415">
    <property type="entry name" value="Lamin_tail_dom_sf"/>
</dbReference>
<reference evidence="4 5" key="1">
    <citation type="submission" date="2016-10" db="EMBL/GenBank/DDBJ databases">
        <authorList>
            <person name="de Groot N.N."/>
        </authorList>
    </citation>
    <scope>NUCLEOTIDE SEQUENCE [LARGE SCALE GENOMIC DNA]</scope>
    <source>
        <strain evidence="4 5">CGMCC 4.2023</strain>
    </source>
</reference>
<organism evidence="4 5">
    <name type="scientific">Actinacidiphila yanglinensis</name>
    <dbReference type="NCBI Taxonomy" id="310779"/>
    <lineage>
        <taxon>Bacteria</taxon>
        <taxon>Bacillati</taxon>
        <taxon>Actinomycetota</taxon>
        <taxon>Actinomycetes</taxon>
        <taxon>Kitasatosporales</taxon>
        <taxon>Streptomycetaceae</taxon>
        <taxon>Actinacidiphila</taxon>
    </lineage>
</organism>
<dbReference type="AlphaFoldDB" id="A0A1H5S759"/>
<protein>
    <submittedName>
        <fullName evidence="4">Lamin Tail Domain</fullName>
    </submittedName>
</protein>
<evidence type="ECO:0000256" key="2">
    <source>
        <dbReference type="SAM" id="SignalP"/>
    </source>
</evidence>
<feature type="region of interest" description="Disordered" evidence="1">
    <location>
        <begin position="29"/>
        <end position="97"/>
    </location>
</feature>
<gene>
    <name evidence="4" type="ORF">SAMN05216223_10124</name>
</gene>
<evidence type="ECO:0000313" key="5">
    <source>
        <dbReference type="Proteomes" id="UP000236754"/>
    </source>
</evidence>
<feature type="chain" id="PRO_5009283671" evidence="2">
    <location>
        <begin position="29"/>
        <end position="195"/>
    </location>
</feature>
<dbReference type="SUPFAM" id="SSF74853">
    <property type="entry name" value="Lamin A/C globular tail domain"/>
    <property type="match status" value="1"/>
</dbReference>
<dbReference type="Proteomes" id="UP000236754">
    <property type="component" value="Unassembled WGS sequence"/>
</dbReference>
<feature type="domain" description="LTD" evidence="3">
    <location>
        <begin position="64"/>
        <end position="190"/>
    </location>
</feature>
<keyword evidence="5" id="KW-1185">Reference proteome</keyword>
<dbReference type="Pfam" id="PF00932">
    <property type="entry name" value="LTD"/>
    <property type="match status" value="1"/>
</dbReference>
<accession>A0A1H5S759</accession>